<accession>A0A5C4MHV2</accession>
<evidence type="ECO:0000313" key="1">
    <source>
        <dbReference type="EMBL" id="TNC36447.1"/>
    </source>
</evidence>
<protein>
    <submittedName>
        <fullName evidence="1">Uncharacterized protein</fullName>
    </submittedName>
</protein>
<comment type="caution">
    <text evidence="1">The sequence shown here is derived from an EMBL/GenBank/DDBJ whole genome shotgun (WGS) entry which is preliminary data.</text>
</comment>
<evidence type="ECO:0000313" key="2">
    <source>
        <dbReference type="Proteomes" id="UP000306740"/>
    </source>
</evidence>
<reference evidence="1 2" key="1">
    <citation type="submission" date="2019-05" db="EMBL/GenBank/DDBJ databases">
        <title>Mumia sp. nov., isolated from the intestinal contents of plateau pika (Ochotona curzoniae) in the Qinghai-Tibet plateau of China.</title>
        <authorList>
            <person name="Tian Z."/>
        </authorList>
    </citation>
    <scope>NUCLEOTIDE SEQUENCE [LARGE SCALE GENOMIC DNA]</scope>
    <source>
        <strain evidence="2">527</strain>
    </source>
</reference>
<gene>
    <name evidence="1" type="ORF">FHE65_26210</name>
</gene>
<dbReference type="EMBL" id="VDFR01000137">
    <property type="protein sequence ID" value="TNC36447.1"/>
    <property type="molecule type" value="Genomic_DNA"/>
</dbReference>
<name>A0A5C4MHV2_9ACTN</name>
<dbReference type="Proteomes" id="UP000306740">
    <property type="component" value="Unassembled WGS sequence"/>
</dbReference>
<organism evidence="1 2">
    <name type="scientific">Mumia zhuanghuii</name>
    <dbReference type="NCBI Taxonomy" id="2585211"/>
    <lineage>
        <taxon>Bacteria</taxon>
        <taxon>Bacillati</taxon>
        <taxon>Actinomycetota</taxon>
        <taxon>Actinomycetes</taxon>
        <taxon>Propionibacteriales</taxon>
        <taxon>Nocardioidaceae</taxon>
        <taxon>Mumia</taxon>
    </lineage>
</organism>
<proteinExistence type="predicted"/>
<dbReference type="AlphaFoldDB" id="A0A5C4MHV2"/>
<sequence length="98" mass="11220">MYKPQVCRTPLRELRGHDHTRSLRPTEPAACLAQVETLLLVRDRGPDSDVAQPPVKQPRRHRVTWRLRWPAPDEESPLWHKGLGLAASHPKYASIGLF</sequence>